<keyword evidence="5" id="KW-1185">Reference proteome</keyword>
<dbReference type="Pfam" id="PF22335">
    <property type="entry name" value="Cas10-Cmr2_palm2"/>
    <property type="match status" value="1"/>
</dbReference>
<dbReference type="OrthoDB" id="9758700at2"/>
<evidence type="ECO:0000313" key="5">
    <source>
        <dbReference type="Proteomes" id="UP000267017"/>
    </source>
</evidence>
<protein>
    <submittedName>
        <fullName evidence="4">Type III-B CRISPR-associated protein Cas10/Cmr2</fullName>
    </submittedName>
</protein>
<dbReference type="InterPro" id="IPR054767">
    <property type="entry name" value="Cas10-Cmr2_palm2"/>
</dbReference>
<accession>A0A3P3U005</accession>
<dbReference type="PROSITE" id="PS50887">
    <property type="entry name" value="GGDEF"/>
    <property type="match status" value="1"/>
</dbReference>
<proteinExistence type="predicted"/>
<dbReference type="GO" id="GO:0051607">
    <property type="term" value="P:defense response to virus"/>
    <property type="evidence" value="ECO:0007669"/>
    <property type="project" value="UniProtKB-KW"/>
</dbReference>
<dbReference type="AlphaFoldDB" id="A0A3P3U005"/>
<dbReference type="EMBL" id="RRCN01000001">
    <property type="protein sequence ID" value="RRJ63692.1"/>
    <property type="molecule type" value="Genomic_DNA"/>
</dbReference>
<dbReference type="CDD" id="cd09679">
    <property type="entry name" value="Cas10_III"/>
    <property type="match status" value="1"/>
</dbReference>
<dbReference type="GO" id="GO:0000166">
    <property type="term" value="F:nucleotide binding"/>
    <property type="evidence" value="ECO:0007669"/>
    <property type="project" value="UniProtKB-KW"/>
</dbReference>
<evidence type="ECO:0000313" key="4">
    <source>
        <dbReference type="EMBL" id="RRJ63692.1"/>
    </source>
</evidence>
<dbReference type="InterPro" id="IPR043128">
    <property type="entry name" value="Rev_trsase/Diguanyl_cyclase"/>
</dbReference>
<keyword evidence="1" id="KW-0547">Nucleotide-binding</keyword>
<dbReference type="InterPro" id="IPR013407">
    <property type="entry name" value="CRISPR-assoc_prot_Cmr2"/>
</dbReference>
<evidence type="ECO:0000256" key="1">
    <source>
        <dbReference type="ARBA" id="ARBA00022741"/>
    </source>
</evidence>
<dbReference type="Gene3D" id="3.30.70.270">
    <property type="match status" value="1"/>
</dbReference>
<dbReference type="InterPro" id="IPR024615">
    <property type="entry name" value="CRISPR-assoc_Cmr2_N"/>
</dbReference>
<dbReference type="NCBIfam" id="TIGR02577">
    <property type="entry name" value="cas_TM1794_Cmr2"/>
    <property type="match status" value="1"/>
</dbReference>
<dbReference type="RefSeq" id="WP_128631526.1">
    <property type="nucleotide sequence ID" value="NZ_RRCN01000001.1"/>
</dbReference>
<reference evidence="4 5" key="1">
    <citation type="submission" date="2018-11" db="EMBL/GenBank/DDBJ databases">
        <title>Genome sequencing of Paenibacillus sp. KCOM 3021 (= ChDC PVNT-B20).</title>
        <authorList>
            <person name="Kook J.-K."/>
            <person name="Park S.-N."/>
            <person name="Lim Y.K."/>
        </authorList>
    </citation>
    <scope>NUCLEOTIDE SEQUENCE [LARGE SCALE GENOMIC DNA]</scope>
    <source>
        <strain evidence="4 5">KCOM 3021</strain>
    </source>
</reference>
<evidence type="ECO:0000259" key="3">
    <source>
        <dbReference type="PROSITE" id="PS50887"/>
    </source>
</evidence>
<feature type="domain" description="GGDEF" evidence="3">
    <location>
        <begin position="323"/>
        <end position="457"/>
    </location>
</feature>
<dbReference type="Pfam" id="PF12469">
    <property type="entry name" value="Cmr2_N"/>
    <property type="match status" value="1"/>
</dbReference>
<gene>
    <name evidence="4" type="primary">cas10</name>
    <name evidence="4" type="ORF">EHV15_12695</name>
</gene>
<dbReference type="InterPro" id="IPR038242">
    <property type="entry name" value="Cmr2_N"/>
</dbReference>
<comment type="caution">
    <text evidence="4">The sequence shown here is derived from an EMBL/GenBank/DDBJ whole genome shotgun (WGS) entry which is preliminary data.</text>
</comment>
<dbReference type="Proteomes" id="UP000267017">
    <property type="component" value="Unassembled WGS sequence"/>
</dbReference>
<dbReference type="Gene3D" id="3.30.70.2220">
    <property type="entry name" value="CRISPR-Cas system, Cmr2 subunit, D1 domain, cysteine cluster"/>
    <property type="match status" value="1"/>
</dbReference>
<keyword evidence="2" id="KW-0051">Antiviral defense</keyword>
<name>A0A3P3U005_9BACL</name>
<dbReference type="InterPro" id="IPR000160">
    <property type="entry name" value="GGDEF_dom"/>
</dbReference>
<evidence type="ECO:0000256" key="2">
    <source>
        <dbReference type="ARBA" id="ARBA00023118"/>
    </source>
</evidence>
<organism evidence="4 5">
    <name type="scientific">Paenibacillus oralis</name>
    <dbReference type="NCBI Taxonomy" id="2490856"/>
    <lineage>
        <taxon>Bacteria</taxon>
        <taxon>Bacillati</taxon>
        <taxon>Bacillota</taxon>
        <taxon>Bacilli</taxon>
        <taxon>Bacillales</taxon>
        <taxon>Paenibacillaceae</taxon>
        <taxon>Paenibacillus</taxon>
    </lineage>
</organism>
<sequence>MAVAERKLMLFSIGPVQDFIAQARRTRDLWFGSFLLSRLSRAAAEAFRGKNGKIVYPHIDWEASPDRAKVTNKLLGFVESDSPEQLALDIRIEVARAWKKISDEALERLRSYVNENLWDRQIKDFIEFYAVWVPLPDLNDYGTALRRAEQLLTARKTLRDFKQNEPARMYGEKKSSLDGGRESVLLTDKQNDLARFGIKSHETLDAISAVKRLSLYTHAGSRFLSVCDVAFNNFQRRLQKDADLRHQVEGYFYKLREIDPVFGKLNPNGEGQLFRLFYESRIEDFVDEHANPPMQDEKKRKLVSQAAAELEVLFRKIGIRPTPYYAFLLCDGDRMGETLNKLSTFEQHEAFTERLSKFADSAEDIINACEGRLVYSGGDDVMAYLPIDKCLEAAENLQQSFARVMKEAIPEDGRRPTLSIGIAVVHMMEMLGDVRQLAAEAERMAKQERDSLAIVYRKRNGGDQMRIRLSFDERPVERLQQIQQWYRDKLFSFSFAYKLRGLYEEYSRLSKGSPWLSDQEQTCRLLEKELERLAVRKKPEHLTAEVLQRRLVAPMLDMLGRKGAPLERLRLLAEQFIIAVNLEKAGAIYETMAENSPS</sequence>